<dbReference type="Pfam" id="PF23036">
    <property type="entry name" value="TRAPPC10_1st"/>
    <property type="match status" value="1"/>
</dbReference>
<evidence type="ECO:0000256" key="3">
    <source>
        <dbReference type="ARBA" id="ARBA00023034"/>
    </source>
</evidence>
<dbReference type="GO" id="GO:1990071">
    <property type="term" value="C:TRAPPII protein complex"/>
    <property type="evidence" value="ECO:0007669"/>
    <property type="project" value="InterPro"/>
</dbReference>
<dbReference type="Pfam" id="PF24967">
    <property type="entry name" value="NTS_TR130"/>
    <property type="match status" value="1"/>
</dbReference>
<feature type="region of interest" description="Disordered" evidence="4">
    <location>
        <begin position="567"/>
        <end position="609"/>
    </location>
</feature>
<evidence type="ECO:0000256" key="4">
    <source>
        <dbReference type="SAM" id="MobiDB-lite"/>
    </source>
</evidence>
<dbReference type="Pfam" id="PF23274">
    <property type="entry name" value="DUF7077"/>
    <property type="match status" value="1"/>
</dbReference>
<dbReference type="InterPro" id="IPR022233">
    <property type="entry name" value="TRAPPC10/Trs130_C"/>
</dbReference>
<dbReference type="InterPro" id="IPR056913">
    <property type="entry name" value="TRAPPC10/Trs130_N"/>
</dbReference>
<keyword evidence="3" id="KW-0333">Golgi apparatus</keyword>
<evidence type="ECO:0000256" key="1">
    <source>
        <dbReference type="ARBA" id="ARBA00004555"/>
    </source>
</evidence>
<keyword evidence="2" id="KW-0813">Transport</keyword>
<dbReference type="Proteomes" id="UP000192927">
    <property type="component" value="Unassembled WGS sequence"/>
</dbReference>
<feature type="region of interest" description="Disordered" evidence="4">
    <location>
        <begin position="393"/>
        <end position="420"/>
    </location>
</feature>
<evidence type="ECO:0000259" key="5">
    <source>
        <dbReference type="Pfam" id="PF12584"/>
    </source>
</evidence>
<dbReference type="PANTHER" id="PTHR13251:SF3">
    <property type="entry name" value="TRAFFICKING PROTEIN PARTICLE COMPLEX SUBUNIT 10"/>
    <property type="match status" value="1"/>
</dbReference>
<feature type="domain" description="TRAPPC10/Trs130 N-terminal" evidence="6">
    <location>
        <begin position="124"/>
        <end position="470"/>
    </location>
</feature>
<dbReference type="EMBL" id="FWEW01000140">
    <property type="protein sequence ID" value="SLM33880.1"/>
    <property type="molecule type" value="Genomic_DNA"/>
</dbReference>
<dbReference type="InterPro" id="IPR045126">
    <property type="entry name" value="TRAPPC10/Trs130"/>
</dbReference>
<feature type="compositionally biased region" description="Polar residues" evidence="4">
    <location>
        <begin position="61"/>
        <end position="73"/>
    </location>
</feature>
<dbReference type="InterPro" id="IPR056916">
    <property type="entry name" value="NTS_TR130"/>
</dbReference>
<feature type="compositionally biased region" description="Basic and acidic residues" evidence="4">
    <location>
        <begin position="108"/>
        <end position="119"/>
    </location>
</feature>
<dbReference type="GO" id="GO:0005829">
    <property type="term" value="C:cytosol"/>
    <property type="evidence" value="ECO:0007669"/>
    <property type="project" value="GOC"/>
</dbReference>
<protein>
    <submittedName>
        <fullName evidence="9">TRAPP II complex, TRAPPC10</fullName>
    </submittedName>
</protein>
<feature type="domain" description="TRAPPC10/Trs130 C-terminal" evidence="5">
    <location>
        <begin position="1356"/>
        <end position="1507"/>
    </location>
</feature>
<dbReference type="PANTHER" id="PTHR13251">
    <property type="entry name" value="EPILEPSY HOLOPROSENCEPHALY CANDIDATE 1/TMEM1"/>
    <property type="match status" value="1"/>
</dbReference>
<feature type="compositionally biased region" description="Basic and acidic residues" evidence="4">
    <location>
        <begin position="1532"/>
        <end position="1543"/>
    </location>
</feature>
<reference evidence="10" key="1">
    <citation type="submission" date="2017-03" db="EMBL/GenBank/DDBJ databases">
        <authorList>
            <person name="Sharma R."/>
            <person name="Thines M."/>
        </authorList>
    </citation>
    <scope>NUCLEOTIDE SEQUENCE [LARGE SCALE GENOMIC DNA]</scope>
</reference>
<dbReference type="GO" id="GO:0034498">
    <property type="term" value="P:early endosome to Golgi transport"/>
    <property type="evidence" value="ECO:0007669"/>
    <property type="project" value="TreeGrafter"/>
</dbReference>
<dbReference type="GO" id="GO:0006891">
    <property type="term" value="P:intra-Golgi vesicle-mediated transport"/>
    <property type="evidence" value="ECO:0007669"/>
    <property type="project" value="TreeGrafter"/>
</dbReference>
<evidence type="ECO:0000313" key="9">
    <source>
        <dbReference type="EMBL" id="SLM33880.1"/>
    </source>
</evidence>
<feature type="compositionally biased region" description="Low complexity" evidence="4">
    <location>
        <begin position="214"/>
        <end position="228"/>
    </location>
</feature>
<feature type="region of interest" description="Disordered" evidence="4">
    <location>
        <begin position="56"/>
        <end position="128"/>
    </location>
</feature>
<evidence type="ECO:0000259" key="7">
    <source>
        <dbReference type="Pfam" id="PF23274"/>
    </source>
</evidence>
<keyword evidence="10" id="KW-1185">Reference proteome</keyword>
<proteinExistence type="predicted"/>
<feature type="region of interest" description="Disordered" evidence="4">
    <location>
        <begin position="197"/>
        <end position="233"/>
    </location>
</feature>
<comment type="subcellular location">
    <subcellularLocation>
        <location evidence="1">Golgi apparatus</location>
    </subcellularLocation>
</comment>
<sequence length="1543" mass="169527">MDSSSNKVSVEYSDPSGVFPLISSNLLARLPLRNLHWNSASRPLRSIDSLHVELTPDSKRSSQVQSLPASSANPGDAATGGGTSSIENSREGEAAQGGEPLAPSRAVESGRDATTEPPRRERRHQIPGLRRTPYLKVYLLRCDDSETYKGSSRRLLREWVKEHTPPSQNSASSSTQENHDAFEWLIIHIVVLDAPAADQSRPSASVRSEDGTERSSSSSRWPGRSSPSILDKIRSDFNGTSKSAVDRVAQVQVTRSPSQGPATTNTVHASTINGQGDTKVGEAGWEDLIVKMKSLILASFDLRVRQYEEDIRERDSQRILPGWNFCTFFVLKEGLARGFESVGLIEDALVGYDELAVGLDLVIREQSTAQPGIAHGELFLDYSPELSQQVKQALEERRPLGSNEHGSGDAASETGQRGGHSHVSLGNFLLDTDRKPYRELILGNNISPFEFQCYVFARQVSLLLRLARASALNKASETRRSGEKQPEDLLIIAEVCRRATDFITSAARTIREDINHSSRHDGQIKEMREKNTAKAYDDTIENLIAAWTFSATQQVLRCTSSSVADMRYSESPASKPLSGEASRGGRPQDLAVGAPSVRRDTLPARTSSLSMSTTQVTLISIQEKVSPDGPFGLQMPMLTGLSQNGIEEVAAYRANLCLLGRRALSSVGARHGWRTGWAEMATESLAMDGHLDEVCLDQGEVADAEVPAVGDPDSSSPNLSGLNDETLRAALSSKVDFYAQYEAGTTMTASALKQYHLGKRPKTAGALMADMAALRLFFEDYEGAVSLFHQMAPFYAERNWSFLETTMLQMHAQCLKKLEKTEEYIHMVLRILAKWVGRRKSSSFRVARPGVGQATLDHYNDYILGNIGSKSYIEDLLMSSKGLQQQISVPMSKYYGQLSVDPYIRHYADKDGFQLQLCLQYLLPESMQAQQVRVRLVSCGEGQQRNIWLAADEAQLMEPGTVKVMVGSKLLFPGAYKVDKVEIIAENINFHHDSLPTSSAYSLADPVDSVYGEKFQSAFVLVWSKVNALQAQMCLCKSIHLEKPKSVEIKISTGWNNIIKGEILVRAASAGLRLDTADALSVDGSISISEKARPGVVAFGQVPAASDMTIRIPYRVENDLNEINVKVEVSYSTAKGDFIYACNPTISVVLPLGVNVQDIFKERALFSRFTVNAANAIPLRLLGCGLEGSRDFETFSPPLGEAGIDIFSRQPASVLYKISRKEGAGVPQEEHNLQTKLSMRLTYQCLDDEIVTAVESAFSAALKDSPFQDLSRLLVPALLTTLRRRLTVNDLEAIGMLREVDIGTFNHPQWDQTLAGLRPEPREKLVKWLTEWHQKHSPIPLPNTTDTARCRRIAIPVEIPQMHVVHTAELQMHLSTDESSPQPALAALGKVIPATLTLSHTRKWDPSRSAAHDAPIDFYYEIHANPETWLIGGQKRTNYSAKENEQLAFALMLIPQRPGHLLYPGVEIRALAPSPSTERNRQEASKLLPPIGCETDYINRGEALMVLPDMSCVTAGLDNGAPGGGVGGARAVESRTRVEGNGA</sequence>
<feature type="domain" description="DUF7077" evidence="7">
    <location>
        <begin position="1027"/>
        <end position="1147"/>
    </location>
</feature>
<feature type="region of interest" description="Disordered" evidence="4">
    <location>
        <begin position="252"/>
        <end position="276"/>
    </location>
</feature>
<accession>A0A1W5CSW9</accession>
<evidence type="ECO:0000256" key="2">
    <source>
        <dbReference type="ARBA" id="ARBA00022448"/>
    </source>
</evidence>
<evidence type="ECO:0000259" key="6">
    <source>
        <dbReference type="Pfam" id="PF23036"/>
    </source>
</evidence>
<feature type="region of interest" description="Disordered" evidence="4">
    <location>
        <begin position="1523"/>
        <end position="1543"/>
    </location>
</feature>
<dbReference type="Pfam" id="PF12584">
    <property type="entry name" value="TRAPPC10"/>
    <property type="match status" value="1"/>
</dbReference>
<evidence type="ECO:0000313" key="10">
    <source>
        <dbReference type="Proteomes" id="UP000192927"/>
    </source>
</evidence>
<dbReference type="InterPro" id="IPR055505">
    <property type="entry name" value="DUF7077"/>
</dbReference>
<name>A0A1W5CSW9_9LECA</name>
<organism evidence="9 10">
    <name type="scientific">Lasallia pustulata</name>
    <dbReference type="NCBI Taxonomy" id="136370"/>
    <lineage>
        <taxon>Eukaryota</taxon>
        <taxon>Fungi</taxon>
        <taxon>Dikarya</taxon>
        <taxon>Ascomycota</taxon>
        <taxon>Pezizomycotina</taxon>
        <taxon>Lecanoromycetes</taxon>
        <taxon>OSLEUM clade</taxon>
        <taxon>Umbilicariomycetidae</taxon>
        <taxon>Umbilicariales</taxon>
        <taxon>Umbilicariaceae</taxon>
        <taxon>Lasallia</taxon>
    </lineage>
</organism>
<feature type="domain" description="Trs130 NTS" evidence="8">
    <location>
        <begin position="723"/>
        <end position="825"/>
    </location>
</feature>
<evidence type="ECO:0000259" key="8">
    <source>
        <dbReference type="Pfam" id="PF24967"/>
    </source>
</evidence>
<dbReference type="Pfam" id="PF24965">
    <property type="entry name" value="TRS130_4HB"/>
    <property type="match status" value="1"/>
</dbReference>